<dbReference type="PROSITE" id="PS50820">
    <property type="entry name" value="LCCL"/>
    <property type="match status" value="3"/>
</dbReference>
<proteinExistence type="predicted"/>
<dbReference type="InterPro" id="IPR051957">
    <property type="entry name" value="CRISP-LCCL_domain"/>
</dbReference>
<accession>A0ABN9KPT1</accession>
<dbReference type="Proteomes" id="UP001176940">
    <property type="component" value="Unassembled WGS sequence"/>
</dbReference>
<evidence type="ECO:0000259" key="1">
    <source>
        <dbReference type="PROSITE" id="PS50820"/>
    </source>
</evidence>
<dbReference type="PANTHER" id="PTHR31331">
    <property type="entry name" value="LCCL DOMAIN PROTEIN (AFU_ORTHOLOGUE AFUA_5G08630)"/>
    <property type="match status" value="1"/>
</dbReference>
<keyword evidence="3" id="KW-1185">Reference proteome</keyword>
<sequence>MSSTTARKIVQNAKRNPQITSAAIQDSLKTSGVAVSRCTIRRHLKLHGRVARRKPLLRKCHKVSHLQYAKQHRDKTQNFWNKCKQVYPQFQQNYSHFVAVMASCTTTAKDLPGSSADVLCPADCLTKGGSVWGTDVYTNDSSICRAAIHAGKIPNDGGQVSVHKTPGEASYNGSTRNGISTKNFGKWPGSFIFVTSTSTVTPEPTEGITQRLPVFCVQLTVLQMEHLFGELTCIQMIPPYVEQRSMLEKYPMMEDKSPCTRRQVRPVTMDLQEMGFPPRTLENGLDLLYFYTLTSTVTPEPTEGITQRLPVMASCTTTAKDLPGSSADVLCPADCLTNGGSVWGTDVYTNDSSICRAAIHAGKIPNDGGQVSVHKTPGEASYNGSTRNGISTKNFGKWPGSFIFVTSTSTVTPEPTGGITQRLPVMASCTTTAKDLPGSSADVLCPADCLTNGASVWGTDVYTNDSSICRAAIHAGKIPNDGGQVSVHKTPGEASYTGSTRNGISTKNFGKWPGSFIFVTSTSTVTPEPTEGITQRLPGIVQIIFGSKVSPWKMLPSELWQNIGIMCIILCNEKYTCHRDHLTFEVTLRGLNDRKYPKLGKSQYRYQYGLMHLSPRLGKISKKSVNFLLFFFHGWRYSWVCFSVPQFVRAYIEMVSGYCS</sequence>
<dbReference type="Gene3D" id="2.170.130.20">
    <property type="entry name" value="LCCL-like domain"/>
    <property type="match status" value="3"/>
</dbReference>
<dbReference type="Pfam" id="PF03815">
    <property type="entry name" value="LCCL"/>
    <property type="match status" value="3"/>
</dbReference>
<gene>
    <name evidence="2" type="ORF">RIMI_LOCUS887383</name>
</gene>
<dbReference type="SUPFAM" id="SSF69848">
    <property type="entry name" value="LCCL domain"/>
    <property type="match status" value="3"/>
</dbReference>
<dbReference type="PANTHER" id="PTHR31331:SF1">
    <property type="entry name" value="CYSTEINE RICH SECRETORY PROTEIN LCCL DOMAIN CONTAINING 2"/>
    <property type="match status" value="1"/>
</dbReference>
<feature type="domain" description="LCCL" evidence="1">
    <location>
        <begin position="309"/>
        <end position="402"/>
    </location>
</feature>
<feature type="domain" description="LCCL" evidence="1">
    <location>
        <begin position="423"/>
        <end position="516"/>
    </location>
</feature>
<dbReference type="InterPro" id="IPR002492">
    <property type="entry name" value="Transposase_Tc1-like"/>
</dbReference>
<name>A0ABN9KPT1_9NEOB</name>
<protein>
    <recommendedName>
        <fullName evidence="1">LCCL domain-containing protein</fullName>
    </recommendedName>
</protein>
<reference evidence="2" key="1">
    <citation type="submission" date="2023-07" db="EMBL/GenBank/DDBJ databases">
        <authorList>
            <person name="Stuckert A."/>
        </authorList>
    </citation>
    <scope>NUCLEOTIDE SEQUENCE</scope>
</reference>
<dbReference type="EMBL" id="CAUEEQ010001113">
    <property type="protein sequence ID" value="CAJ0918915.1"/>
    <property type="molecule type" value="Genomic_DNA"/>
</dbReference>
<comment type="caution">
    <text evidence="2">The sequence shown here is derived from an EMBL/GenBank/DDBJ whole genome shotgun (WGS) entry which is preliminary data.</text>
</comment>
<dbReference type="InterPro" id="IPR036609">
    <property type="entry name" value="LCCL_sf"/>
</dbReference>
<evidence type="ECO:0000313" key="2">
    <source>
        <dbReference type="EMBL" id="CAJ0918915.1"/>
    </source>
</evidence>
<dbReference type="Pfam" id="PF01498">
    <property type="entry name" value="HTH_Tnp_Tc3_2"/>
    <property type="match status" value="1"/>
</dbReference>
<feature type="domain" description="LCCL" evidence="1">
    <location>
        <begin position="98"/>
        <end position="191"/>
    </location>
</feature>
<evidence type="ECO:0000313" key="3">
    <source>
        <dbReference type="Proteomes" id="UP001176940"/>
    </source>
</evidence>
<dbReference type="InterPro" id="IPR004043">
    <property type="entry name" value="LCCL"/>
</dbReference>
<dbReference type="SMART" id="SM00603">
    <property type="entry name" value="LCCL"/>
    <property type="match status" value="3"/>
</dbReference>
<organism evidence="2 3">
    <name type="scientific">Ranitomeya imitator</name>
    <name type="common">mimic poison frog</name>
    <dbReference type="NCBI Taxonomy" id="111125"/>
    <lineage>
        <taxon>Eukaryota</taxon>
        <taxon>Metazoa</taxon>
        <taxon>Chordata</taxon>
        <taxon>Craniata</taxon>
        <taxon>Vertebrata</taxon>
        <taxon>Euteleostomi</taxon>
        <taxon>Amphibia</taxon>
        <taxon>Batrachia</taxon>
        <taxon>Anura</taxon>
        <taxon>Neobatrachia</taxon>
        <taxon>Hyloidea</taxon>
        <taxon>Dendrobatidae</taxon>
        <taxon>Dendrobatinae</taxon>
        <taxon>Ranitomeya</taxon>
    </lineage>
</organism>